<feature type="domain" description="CdiI immunity protein" evidence="1">
    <location>
        <begin position="126"/>
        <end position="212"/>
    </location>
</feature>
<evidence type="ECO:0000313" key="3">
    <source>
        <dbReference type="Proteomes" id="UP001501020"/>
    </source>
</evidence>
<proteinExistence type="predicted"/>
<organism evidence="2 3">
    <name type="scientific">Actinomadura napierensis</name>
    <dbReference type="NCBI Taxonomy" id="267854"/>
    <lineage>
        <taxon>Bacteria</taxon>
        <taxon>Bacillati</taxon>
        <taxon>Actinomycetota</taxon>
        <taxon>Actinomycetes</taxon>
        <taxon>Streptosporangiales</taxon>
        <taxon>Thermomonosporaceae</taxon>
        <taxon>Actinomadura</taxon>
    </lineage>
</organism>
<evidence type="ECO:0000259" key="1">
    <source>
        <dbReference type="Pfam" id="PF18593"/>
    </source>
</evidence>
<comment type="caution">
    <text evidence="2">The sequence shown here is derived from an EMBL/GenBank/DDBJ whole genome shotgun (WGS) entry which is preliminary data.</text>
</comment>
<keyword evidence="3" id="KW-1185">Reference proteome</keyword>
<dbReference type="InterPro" id="IPR041129">
    <property type="entry name" value="CdiI_2"/>
</dbReference>
<sequence>MTRMDLRPSTVQARFGAAARVLDAYAGQSADDGPGRLGAALTGFLRRTEPVMASVAAGQLRDLAGMLAEAEDAVPAPVRAALPRTPDGARAGGPWLETVADLLDDAVDHGFPEPGAPVSPWEWRQRFPALAQFLGCYFTQDLPDEFADHDAAAAAWLATASPVERARLTGEIGEALALGLSDGDLDEALATLGMDVEPPLPAPAWLRRVADLVAEEPA</sequence>
<dbReference type="Pfam" id="PF18593">
    <property type="entry name" value="CdiI_2"/>
    <property type="match status" value="1"/>
</dbReference>
<dbReference type="Proteomes" id="UP001501020">
    <property type="component" value="Unassembled WGS sequence"/>
</dbReference>
<evidence type="ECO:0000313" key="2">
    <source>
        <dbReference type="EMBL" id="GAA2150455.1"/>
    </source>
</evidence>
<gene>
    <name evidence="2" type="ORF">GCM10009727_54830</name>
</gene>
<reference evidence="3" key="1">
    <citation type="journal article" date="2019" name="Int. J. Syst. Evol. Microbiol.">
        <title>The Global Catalogue of Microorganisms (GCM) 10K type strain sequencing project: providing services to taxonomists for standard genome sequencing and annotation.</title>
        <authorList>
            <consortium name="The Broad Institute Genomics Platform"/>
            <consortium name="The Broad Institute Genome Sequencing Center for Infectious Disease"/>
            <person name="Wu L."/>
            <person name="Ma J."/>
        </authorList>
    </citation>
    <scope>NUCLEOTIDE SEQUENCE [LARGE SCALE GENOMIC DNA]</scope>
    <source>
        <strain evidence="3">JCM 13850</strain>
    </source>
</reference>
<protein>
    <recommendedName>
        <fullName evidence="1">CdiI immunity protein domain-containing protein</fullName>
    </recommendedName>
</protein>
<name>A0ABP5LTM9_9ACTN</name>
<accession>A0ABP5LTM9</accession>
<dbReference type="EMBL" id="BAAAMR010000054">
    <property type="protein sequence ID" value="GAA2150455.1"/>
    <property type="molecule type" value="Genomic_DNA"/>
</dbReference>